<keyword evidence="3" id="KW-0805">Transcription regulation</keyword>
<evidence type="ECO:0000256" key="4">
    <source>
        <dbReference type="ARBA" id="ARBA00023125"/>
    </source>
</evidence>
<evidence type="ECO:0000313" key="8">
    <source>
        <dbReference type="Proteomes" id="UP000326198"/>
    </source>
</evidence>
<dbReference type="PANTHER" id="PTHR36206:SF12">
    <property type="entry name" value="ASPERCRYPTIN BIOSYNTHESIS CLUSTER-SPECIFIC TRANSCRIPTION REGULATOR ATNN-RELATED"/>
    <property type="match status" value="1"/>
</dbReference>
<gene>
    <name evidence="7" type="ORF">BDV26DRAFT_261564</name>
</gene>
<evidence type="ECO:0008006" key="9">
    <source>
        <dbReference type="Google" id="ProtNLM"/>
    </source>
</evidence>
<name>A0A5N7B9U4_9EURO</name>
<dbReference type="AlphaFoldDB" id="A0A5N7B9U4"/>
<dbReference type="GO" id="GO:0003677">
    <property type="term" value="F:DNA binding"/>
    <property type="evidence" value="ECO:0007669"/>
    <property type="project" value="UniProtKB-KW"/>
</dbReference>
<evidence type="ECO:0000256" key="2">
    <source>
        <dbReference type="ARBA" id="ARBA00022833"/>
    </source>
</evidence>
<dbReference type="Proteomes" id="UP000326198">
    <property type="component" value="Unassembled WGS sequence"/>
</dbReference>
<evidence type="ECO:0000256" key="3">
    <source>
        <dbReference type="ARBA" id="ARBA00023015"/>
    </source>
</evidence>
<organism evidence="7 8">
    <name type="scientific">Aspergillus bertholletiae</name>
    <dbReference type="NCBI Taxonomy" id="1226010"/>
    <lineage>
        <taxon>Eukaryota</taxon>
        <taxon>Fungi</taxon>
        <taxon>Dikarya</taxon>
        <taxon>Ascomycota</taxon>
        <taxon>Pezizomycotina</taxon>
        <taxon>Eurotiomycetes</taxon>
        <taxon>Eurotiomycetidae</taxon>
        <taxon>Eurotiales</taxon>
        <taxon>Aspergillaceae</taxon>
        <taxon>Aspergillus</taxon>
        <taxon>Aspergillus subgen. Circumdati</taxon>
    </lineage>
</organism>
<dbReference type="PANTHER" id="PTHR36206">
    <property type="entry name" value="ASPERCRYPTIN BIOSYNTHESIS CLUSTER-SPECIFIC TRANSCRIPTION REGULATOR ATNN-RELATED"/>
    <property type="match status" value="1"/>
</dbReference>
<dbReference type="EMBL" id="ML736207">
    <property type="protein sequence ID" value="KAE8378511.1"/>
    <property type="molecule type" value="Genomic_DNA"/>
</dbReference>
<dbReference type="Pfam" id="PF11951">
    <property type="entry name" value="Fungal_trans_2"/>
    <property type="match status" value="1"/>
</dbReference>
<dbReference type="GO" id="GO:0046872">
    <property type="term" value="F:metal ion binding"/>
    <property type="evidence" value="ECO:0007669"/>
    <property type="project" value="UniProtKB-KW"/>
</dbReference>
<keyword evidence="1" id="KW-0479">Metal-binding</keyword>
<keyword evidence="2" id="KW-0862">Zinc</keyword>
<accession>A0A5N7B9U4</accession>
<evidence type="ECO:0000256" key="5">
    <source>
        <dbReference type="ARBA" id="ARBA00023163"/>
    </source>
</evidence>
<protein>
    <recommendedName>
        <fullName evidence="9">Zn(2)-C6 fungal-type domain-containing protein</fullName>
    </recommendedName>
</protein>
<evidence type="ECO:0000256" key="6">
    <source>
        <dbReference type="ARBA" id="ARBA00023242"/>
    </source>
</evidence>
<dbReference type="InterPro" id="IPR052360">
    <property type="entry name" value="Transcr_Regulatory_Proteins"/>
</dbReference>
<keyword evidence="5" id="KW-0804">Transcription</keyword>
<keyword evidence="4" id="KW-0238">DNA-binding</keyword>
<evidence type="ECO:0000256" key="1">
    <source>
        <dbReference type="ARBA" id="ARBA00022723"/>
    </source>
</evidence>
<dbReference type="InterPro" id="IPR021858">
    <property type="entry name" value="Fun_TF"/>
</dbReference>
<proteinExistence type="predicted"/>
<evidence type="ECO:0000313" key="7">
    <source>
        <dbReference type="EMBL" id="KAE8378511.1"/>
    </source>
</evidence>
<keyword evidence="8" id="KW-1185">Reference proteome</keyword>
<dbReference type="OrthoDB" id="2593732at2759"/>
<reference evidence="7 8" key="1">
    <citation type="submission" date="2019-04" db="EMBL/GenBank/DDBJ databases">
        <title>Friends and foes A comparative genomics studyof 23 Aspergillus species from section Flavi.</title>
        <authorList>
            <consortium name="DOE Joint Genome Institute"/>
            <person name="Kjaerbolling I."/>
            <person name="Vesth T."/>
            <person name="Frisvad J.C."/>
            <person name="Nybo J.L."/>
            <person name="Theobald S."/>
            <person name="Kildgaard S."/>
            <person name="Isbrandt T."/>
            <person name="Kuo A."/>
            <person name="Sato A."/>
            <person name="Lyhne E.K."/>
            <person name="Kogle M.E."/>
            <person name="Wiebenga A."/>
            <person name="Kun R.S."/>
            <person name="Lubbers R.J."/>
            <person name="Makela M.R."/>
            <person name="Barry K."/>
            <person name="Chovatia M."/>
            <person name="Clum A."/>
            <person name="Daum C."/>
            <person name="Haridas S."/>
            <person name="He G."/>
            <person name="LaButti K."/>
            <person name="Lipzen A."/>
            <person name="Mondo S."/>
            <person name="Riley R."/>
            <person name="Salamov A."/>
            <person name="Simmons B.A."/>
            <person name="Magnuson J.K."/>
            <person name="Henrissat B."/>
            <person name="Mortensen U.H."/>
            <person name="Larsen T.O."/>
            <person name="Devries R.P."/>
            <person name="Grigoriev I.V."/>
            <person name="Machida M."/>
            <person name="Baker S.E."/>
            <person name="Andersen M.R."/>
        </authorList>
    </citation>
    <scope>NUCLEOTIDE SEQUENCE [LARGE SCALE GENOMIC DNA]</scope>
    <source>
        <strain evidence="7 8">IBT 29228</strain>
    </source>
</reference>
<keyword evidence="6" id="KW-0539">Nucleus</keyword>
<sequence length="571" mass="63891">MSVLATPDRQRSYRPRARRGCLTCKPDCLKCSSTGRKCDGYETPSPPPPQRNAGLRLPYAYYPQALQYSGNTRETRSFQFFYERTVPSLTGLCGSEFWSGLVLRVSEHETAVYHALIALGSLHENFEKGNWLIQRGFNPFAVQQYVLAIRALLGSSDSSPCTSPDQPAGSPRSLTVDVCLISCILFIFIEIMSGHYVSAIGHVRNGVKILQDVYEDPHSGTYHHPFLKPSTVTRLEMDYLRKILNRLQDQALTLTRTATDKALKGSLQVVGSRHAEIPECFRSVSDAHECFDYHVDRLYQEFSEIEPNRENEASETYVNFMQEAEALMNKWSAALYRLEELRGPQLTYRDSIGLKILRIYQCWRLILLDRSKSGATDLQSWDKYNSTFQQIVSLAAVVVNMADTDVPASSDSSVVSDTAHGGRKKPSFSIDMGIICPLYDVATLCRDPSTRRRAVKVLRSASRQEGLLNSHLCAVVAERVIELEETAALQGGIDDLVTSRLAGPDLYNQTGVSNHHITRSSEVPHAARFVYAYPNFDPFNKQAFLTLAVDQAGEMHTKIPLPAMTAVLDTE</sequence>